<dbReference type="InterPro" id="IPR050706">
    <property type="entry name" value="Cyclic-di-GMP_PDE-like"/>
</dbReference>
<dbReference type="Gene3D" id="3.20.20.450">
    <property type="entry name" value="EAL domain"/>
    <property type="match status" value="1"/>
</dbReference>
<evidence type="ECO:0000259" key="1">
    <source>
        <dbReference type="PROSITE" id="PS50883"/>
    </source>
</evidence>
<dbReference type="PANTHER" id="PTHR33121">
    <property type="entry name" value="CYCLIC DI-GMP PHOSPHODIESTERASE PDEF"/>
    <property type="match status" value="1"/>
</dbReference>
<accession>A0A6J4SB03</accession>
<dbReference type="SMART" id="SM00052">
    <property type="entry name" value="EAL"/>
    <property type="match status" value="1"/>
</dbReference>
<protein>
    <submittedName>
        <fullName evidence="2">Diguanylate cyclase/phosphodiesterase (GGDEF &amp; EAL domains) with PAS/PAC sensor(S)</fullName>
    </submittedName>
</protein>
<dbReference type="SUPFAM" id="SSF54631">
    <property type="entry name" value="CBS-domain pair"/>
    <property type="match status" value="1"/>
</dbReference>
<reference evidence="2" key="1">
    <citation type="submission" date="2020-02" db="EMBL/GenBank/DDBJ databases">
        <authorList>
            <person name="Meier V. D."/>
        </authorList>
    </citation>
    <scope>NUCLEOTIDE SEQUENCE</scope>
    <source>
        <strain evidence="2">AVDCRST_MAG85</strain>
    </source>
</reference>
<dbReference type="EMBL" id="CADCVT010000125">
    <property type="protein sequence ID" value="CAA9489583.1"/>
    <property type="molecule type" value="Genomic_DNA"/>
</dbReference>
<dbReference type="Pfam" id="PF00563">
    <property type="entry name" value="EAL"/>
    <property type="match status" value="1"/>
</dbReference>
<dbReference type="Pfam" id="PF00571">
    <property type="entry name" value="CBS"/>
    <property type="match status" value="1"/>
</dbReference>
<dbReference type="SUPFAM" id="SSF141868">
    <property type="entry name" value="EAL domain-like"/>
    <property type="match status" value="1"/>
</dbReference>
<dbReference type="InterPro" id="IPR001633">
    <property type="entry name" value="EAL_dom"/>
</dbReference>
<evidence type="ECO:0000313" key="2">
    <source>
        <dbReference type="EMBL" id="CAA9489583.1"/>
    </source>
</evidence>
<name>A0A6J4SB03_9ACTN</name>
<dbReference type="InterPro" id="IPR000644">
    <property type="entry name" value="CBS_dom"/>
</dbReference>
<organism evidence="2">
    <name type="scientific">uncultured Solirubrobacteraceae bacterium</name>
    <dbReference type="NCBI Taxonomy" id="1162706"/>
    <lineage>
        <taxon>Bacteria</taxon>
        <taxon>Bacillati</taxon>
        <taxon>Actinomycetota</taxon>
        <taxon>Thermoleophilia</taxon>
        <taxon>Solirubrobacterales</taxon>
        <taxon>Solirubrobacteraceae</taxon>
        <taxon>environmental samples</taxon>
    </lineage>
</organism>
<dbReference type="PROSITE" id="PS50883">
    <property type="entry name" value="EAL"/>
    <property type="match status" value="1"/>
</dbReference>
<dbReference type="PANTHER" id="PTHR33121:SF76">
    <property type="entry name" value="SIGNALING PROTEIN"/>
    <property type="match status" value="1"/>
</dbReference>
<dbReference type="InterPro" id="IPR035919">
    <property type="entry name" value="EAL_sf"/>
</dbReference>
<gene>
    <name evidence="2" type="ORF">AVDCRST_MAG85-1147</name>
</gene>
<dbReference type="CDD" id="cd01948">
    <property type="entry name" value="EAL"/>
    <property type="match status" value="1"/>
</dbReference>
<dbReference type="InterPro" id="IPR046342">
    <property type="entry name" value="CBS_dom_sf"/>
</dbReference>
<dbReference type="GO" id="GO:0071111">
    <property type="term" value="F:cyclic-guanylate-specific phosphodiesterase activity"/>
    <property type="evidence" value="ECO:0007669"/>
    <property type="project" value="InterPro"/>
</dbReference>
<dbReference type="AlphaFoldDB" id="A0A6J4SB03"/>
<proteinExistence type="predicted"/>
<sequence length="380" mass="40943">MIGEHQRDWAGILCDVLERPGRVRPHFQPIVDLQRGEVCGYEALARFTGWRGLEPAEVFGAAEQVGLSGALEAHMVREVLSARPHVAQNRFLSVNVSPAALLSDEVQGAFADADRLDSIIVEITEQTDIDLVSLRDAVMVLRERGALIAVDDAGAGYGSLARITALQPHFVKVDRALVAHVDGDPVKAAVVEALGDLAARMDAWVVAEGIERLEELDTLIRMRVPLGQGFAFGRPTPGMTELETDLADHIRGRFHPASAFDLALGPLIEAVPTLPEPVSERALGVLFDRHPGPDFIALVDGNGRPSGLVRRADHVRGSAPVRSLMVVTPEMPVSLVSRRAMARPSGLRFDPLVCTDEGGRYAGLVRMERVIDALASALAA</sequence>
<feature type="domain" description="EAL" evidence="1">
    <location>
        <begin position="6"/>
        <end position="249"/>
    </location>
</feature>